<comment type="caution">
    <text evidence="9">The sequence shown here is derived from an EMBL/GenBank/DDBJ whole genome shotgun (WGS) entry which is preliminary data.</text>
</comment>
<dbReference type="SMART" id="SM00876">
    <property type="entry name" value="BATS"/>
    <property type="match status" value="1"/>
</dbReference>
<comment type="cofactor">
    <cofactor evidence="7">
        <name>[2Fe-2S] cluster</name>
        <dbReference type="ChEBI" id="CHEBI:190135"/>
    </cofactor>
</comment>
<dbReference type="InterPro" id="IPR034428">
    <property type="entry name" value="ThiH/NoCL/HydG-like"/>
</dbReference>
<keyword evidence="9" id="KW-0456">Lyase</keyword>
<keyword evidence="5" id="KW-0408">Iron</keyword>
<dbReference type="SFLD" id="SFLDS00029">
    <property type="entry name" value="Radical_SAM"/>
    <property type="match status" value="1"/>
</dbReference>
<dbReference type="InterPro" id="IPR058240">
    <property type="entry name" value="rSAM_sf"/>
</dbReference>
<dbReference type="CDD" id="cd01335">
    <property type="entry name" value="Radical_SAM"/>
    <property type="match status" value="1"/>
</dbReference>
<dbReference type="EC" id="4.1.99.19" evidence="9"/>
<comment type="cofactor">
    <cofactor evidence="1">
        <name>[4Fe-4S] cluster</name>
        <dbReference type="ChEBI" id="CHEBI:49883"/>
    </cofactor>
</comment>
<evidence type="ECO:0000259" key="8">
    <source>
        <dbReference type="PROSITE" id="PS51918"/>
    </source>
</evidence>
<keyword evidence="6" id="KW-0411">Iron-sulfur</keyword>
<keyword evidence="2" id="KW-0004">4Fe-4S</keyword>
<gene>
    <name evidence="9" type="ORF">JOC73_002447</name>
</gene>
<dbReference type="InterPro" id="IPR007197">
    <property type="entry name" value="rSAM"/>
</dbReference>
<evidence type="ECO:0000256" key="2">
    <source>
        <dbReference type="ARBA" id="ARBA00022485"/>
    </source>
</evidence>
<dbReference type="InterPro" id="IPR012726">
    <property type="entry name" value="ThiH"/>
</dbReference>
<dbReference type="Gene3D" id="3.20.20.70">
    <property type="entry name" value="Aldolase class I"/>
    <property type="match status" value="1"/>
</dbReference>
<dbReference type="SFLD" id="SFLDG01081">
    <property type="entry name" value="cleavage_of_the_Ca-Cb_bond_in"/>
    <property type="match status" value="1"/>
</dbReference>
<evidence type="ECO:0000256" key="4">
    <source>
        <dbReference type="ARBA" id="ARBA00022723"/>
    </source>
</evidence>
<evidence type="ECO:0000256" key="3">
    <source>
        <dbReference type="ARBA" id="ARBA00022691"/>
    </source>
</evidence>
<dbReference type="RefSeq" id="WP_204403552.1">
    <property type="nucleotide sequence ID" value="NZ_JAFBEE010000019.1"/>
</dbReference>
<evidence type="ECO:0000256" key="5">
    <source>
        <dbReference type="ARBA" id="ARBA00023004"/>
    </source>
</evidence>
<dbReference type="PANTHER" id="PTHR43583:SF1">
    <property type="entry name" value="2-IMINOACETATE SYNTHASE"/>
    <property type="match status" value="1"/>
</dbReference>
<dbReference type="GO" id="GO:0036355">
    <property type="term" value="F:2-iminoacetate synthase activity"/>
    <property type="evidence" value="ECO:0007669"/>
    <property type="project" value="UniProtKB-EC"/>
</dbReference>
<dbReference type="SFLD" id="SFLDF00301">
    <property type="entry name" value="2-iminoacetate_synthase_(ThiH)"/>
    <property type="match status" value="1"/>
</dbReference>
<protein>
    <submittedName>
        <fullName evidence="9">2-iminoacetate synthase</fullName>
        <ecNumber evidence="9">4.1.99.19</ecNumber>
    </submittedName>
</protein>
<dbReference type="Proteomes" id="UP001314796">
    <property type="component" value="Unassembled WGS sequence"/>
</dbReference>
<dbReference type="InterPro" id="IPR010722">
    <property type="entry name" value="BATS_dom"/>
</dbReference>
<dbReference type="SUPFAM" id="SSF102114">
    <property type="entry name" value="Radical SAM enzymes"/>
    <property type="match status" value="1"/>
</dbReference>
<keyword evidence="10" id="KW-1185">Reference proteome</keyword>
<keyword evidence="3" id="KW-0949">S-adenosyl-L-methionine</keyword>
<feature type="domain" description="Radical SAM core" evidence="8">
    <location>
        <begin position="70"/>
        <end position="286"/>
    </location>
</feature>
<name>A0ABS2NSE9_9FIRM</name>
<dbReference type="NCBIfam" id="TIGR02351">
    <property type="entry name" value="thiH"/>
    <property type="match status" value="1"/>
</dbReference>
<dbReference type="PROSITE" id="PS51918">
    <property type="entry name" value="RADICAL_SAM"/>
    <property type="match status" value="1"/>
</dbReference>
<dbReference type="Pfam" id="PF04055">
    <property type="entry name" value="Radical_SAM"/>
    <property type="match status" value="1"/>
</dbReference>
<reference evidence="9 10" key="1">
    <citation type="submission" date="2021-01" db="EMBL/GenBank/DDBJ databases">
        <title>Genomic Encyclopedia of Type Strains, Phase IV (KMG-IV): sequencing the most valuable type-strain genomes for metagenomic binning, comparative biology and taxonomic classification.</title>
        <authorList>
            <person name="Goeker M."/>
        </authorList>
    </citation>
    <scope>NUCLEOTIDE SEQUENCE [LARGE SCALE GENOMIC DNA]</scope>
    <source>
        <strain evidence="9 10">DSM 25890</strain>
    </source>
</reference>
<dbReference type="Pfam" id="PF06968">
    <property type="entry name" value="BATS"/>
    <property type="match status" value="1"/>
</dbReference>
<organism evidence="9 10">
    <name type="scientific">Alkaliphilus hydrothermalis</name>
    <dbReference type="NCBI Taxonomy" id="1482730"/>
    <lineage>
        <taxon>Bacteria</taxon>
        <taxon>Bacillati</taxon>
        <taxon>Bacillota</taxon>
        <taxon>Clostridia</taxon>
        <taxon>Peptostreptococcales</taxon>
        <taxon>Natronincolaceae</taxon>
        <taxon>Alkaliphilus</taxon>
    </lineage>
</organism>
<evidence type="ECO:0000313" key="9">
    <source>
        <dbReference type="EMBL" id="MBM7615873.1"/>
    </source>
</evidence>
<dbReference type="SFLD" id="SFLDG01060">
    <property type="entry name" value="BATS_domain_containing"/>
    <property type="match status" value="1"/>
</dbReference>
<dbReference type="InterPro" id="IPR013785">
    <property type="entry name" value="Aldolase_TIM"/>
</dbReference>
<dbReference type="InterPro" id="IPR006638">
    <property type="entry name" value="Elp3/MiaA/NifB-like_rSAM"/>
</dbReference>
<evidence type="ECO:0000256" key="1">
    <source>
        <dbReference type="ARBA" id="ARBA00001966"/>
    </source>
</evidence>
<evidence type="ECO:0000256" key="6">
    <source>
        <dbReference type="ARBA" id="ARBA00023014"/>
    </source>
</evidence>
<dbReference type="SMART" id="SM00729">
    <property type="entry name" value="Elp3"/>
    <property type="match status" value="1"/>
</dbReference>
<dbReference type="PANTHER" id="PTHR43583">
    <property type="entry name" value="2-IMINOACETATE SYNTHASE"/>
    <property type="match status" value="1"/>
</dbReference>
<keyword evidence="4" id="KW-0479">Metal-binding</keyword>
<proteinExistence type="predicted"/>
<sequence>MSFLEESLSYKGLDYGAFFSSITGSDILRILQQQKLSHLDFLTLLSPKASNYLEEMAQRAHELSVQYFGKTILLYTPMYLSNHCVNRCAYCSFNVDHDIKRDKLTLEEIEEEAKAIAKTGLKHILILTGESRKETPVSYILEATKVLKKYFSSISIEIYPLSTEEYMQVIDAGVDGLTIYQEAYDEDVYKKVHLAGPKKDYHFRLEAAERACEAKIRSVNIGALLGLGQWRQEAFMTGLHANYLQNKYMDVEVSVSLPRMRPHIGAFDDLDFVDDRDLVQILLALRIFLPHGGITISTREMANYRDHLIPLGVTKMSAGVTTAVGGHSSQEEGTSQFEIGDHRSVEEIKEAIIGKGYQPIFKNWMPI</sequence>
<accession>A0ABS2NSE9</accession>
<evidence type="ECO:0000313" key="10">
    <source>
        <dbReference type="Proteomes" id="UP001314796"/>
    </source>
</evidence>
<evidence type="ECO:0000256" key="7">
    <source>
        <dbReference type="ARBA" id="ARBA00034078"/>
    </source>
</evidence>
<dbReference type="EMBL" id="JAFBEE010000019">
    <property type="protein sequence ID" value="MBM7615873.1"/>
    <property type="molecule type" value="Genomic_DNA"/>
</dbReference>